<evidence type="ECO:0000256" key="1">
    <source>
        <dbReference type="SAM" id="MobiDB-lite"/>
    </source>
</evidence>
<evidence type="ECO:0000313" key="3">
    <source>
        <dbReference type="Proteomes" id="UP000476837"/>
    </source>
</evidence>
<dbReference type="PANTHER" id="PTHR12526">
    <property type="entry name" value="GLYCOSYLTRANSFERASE"/>
    <property type="match status" value="1"/>
</dbReference>
<feature type="region of interest" description="Disordered" evidence="1">
    <location>
        <begin position="1"/>
        <end position="36"/>
    </location>
</feature>
<dbReference type="EMBL" id="QOKV01000023">
    <property type="protein sequence ID" value="KAA0679384.1"/>
    <property type="molecule type" value="Genomic_DNA"/>
</dbReference>
<gene>
    <name evidence="2" type="ORF">DS837_26190</name>
</gene>
<dbReference type="Gene3D" id="3.40.50.2000">
    <property type="entry name" value="Glycogen Phosphorylase B"/>
    <property type="match status" value="2"/>
</dbReference>
<accession>A0A6L3ATX7</accession>
<keyword evidence="2" id="KW-0808">Transferase</keyword>
<name>A0A6L3ATX7_AZOBR</name>
<comment type="caution">
    <text evidence="2">The sequence shown here is derived from an EMBL/GenBank/DDBJ whole genome shotgun (WGS) entry which is preliminary data.</text>
</comment>
<dbReference type="Pfam" id="PF13692">
    <property type="entry name" value="Glyco_trans_1_4"/>
    <property type="match status" value="1"/>
</dbReference>
<dbReference type="AlphaFoldDB" id="A0A6L3ATX7"/>
<organism evidence="2 3">
    <name type="scientific">Azospirillum brasilense</name>
    <dbReference type="NCBI Taxonomy" id="192"/>
    <lineage>
        <taxon>Bacteria</taxon>
        <taxon>Pseudomonadati</taxon>
        <taxon>Pseudomonadota</taxon>
        <taxon>Alphaproteobacteria</taxon>
        <taxon>Rhodospirillales</taxon>
        <taxon>Azospirillaceae</taxon>
        <taxon>Azospirillum</taxon>
    </lineage>
</organism>
<dbReference type="GO" id="GO:0016740">
    <property type="term" value="F:transferase activity"/>
    <property type="evidence" value="ECO:0007669"/>
    <property type="project" value="UniProtKB-KW"/>
</dbReference>
<proteinExistence type="predicted"/>
<dbReference type="Proteomes" id="UP000476837">
    <property type="component" value="Unassembled WGS sequence"/>
</dbReference>
<sequence length="400" mass="42742">MNNTTGTWDERSGDAQEQAGWKTSPERRRPFGPSFSGGGTMGLTILTVASPFAPVGADPENEGTAEQVAGAIDAALVRAGHRSVVIAPEDSAVAGTLIPLARVHGGAHGQAPDERAQAAVLRRVATVVAKAVEDHAPDLVHLHVRDFDILLPPQDVPVLATLYQPLDRYRPEALTSPRPNLHLQPVSAAQVRGASPGLTFLSPLEIGVAVDRLHIRVPKRRFAVCLGDIEPEMGFHIALDAARQIDMQLLLCGGLSRGAEEQRYLQEEIRPRLDPKRRFLGRIGFGRKRWMLGAARCLLAPSLMSEPTPVAALEALACGTPVVAFPTGALADLVEPGVTGFLVKDAEEMARAIEDCEGLDPDACRAVARARYSLDGMTERYLARFEELVAGRPAAAAGVA</sequence>
<evidence type="ECO:0000313" key="2">
    <source>
        <dbReference type="EMBL" id="KAA0679384.1"/>
    </source>
</evidence>
<protein>
    <submittedName>
        <fullName evidence="2">Glycosyltransferase family 4 protein</fullName>
    </submittedName>
</protein>
<dbReference type="SUPFAM" id="SSF53756">
    <property type="entry name" value="UDP-Glycosyltransferase/glycogen phosphorylase"/>
    <property type="match status" value="1"/>
</dbReference>
<reference evidence="2 3" key="1">
    <citation type="submission" date="2018-07" db="EMBL/GenBank/DDBJ databases">
        <title>Genome sequence of Roseomonas fauriae ATCC 49958.</title>
        <authorList>
            <person name="Sant'Anna F.H."/>
            <person name="Baldani J.I."/>
            <person name="Zilli J.E."/>
            <person name="Reis V.M."/>
            <person name="Hartmann A."/>
            <person name="Cruz L."/>
            <person name="de Souza E.M."/>
            <person name="de Oliveira Pedrosa F."/>
            <person name="Passaglia L.M.P."/>
        </authorList>
    </citation>
    <scope>NUCLEOTIDE SEQUENCE [LARGE SCALE GENOMIC DNA]</scope>
    <source>
        <strain evidence="2 3">ATCC 49958</strain>
    </source>
</reference>